<protein>
    <submittedName>
        <fullName evidence="1">Uncharacterized protein</fullName>
    </submittedName>
</protein>
<dbReference type="RefSeq" id="WP_087635847.1">
    <property type="nucleotide sequence ID" value="NZ_CP021524.1"/>
</dbReference>
<dbReference type="AlphaFoldDB" id="A0A1Y0V7N2"/>
<proteinExistence type="predicted"/>
<dbReference type="Proteomes" id="UP000195633">
    <property type="component" value="Chromosome"/>
</dbReference>
<reference evidence="1 2" key="1">
    <citation type="submission" date="2017-05" db="EMBL/GenBank/DDBJ databases">
        <title>Genome sequence of Acetobacter pasteurianus subsp. ascendens strain SRCM101447.</title>
        <authorList>
            <person name="Cho S.H."/>
        </authorList>
    </citation>
    <scope>NUCLEOTIDE SEQUENCE [LARGE SCALE GENOMIC DNA]</scope>
    <source>
        <strain evidence="1 2">SRCM101447</strain>
    </source>
</reference>
<dbReference type="EMBL" id="CP021524">
    <property type="protein sequence ID" value="ARW10797.1"/>
    <property type="molecule type" value="Genomic_DNA"/>
</dbReference>
<organism evidence="1 2">
    <name type="scientific">Acetobacter ascendens</name>
    <dbReference type="NCBI Taxonomy" id="481146"/>
    <lineage>
        <taxon>Bacteria</taxon>
        <taxon>Pseudomonadati</taxon>
        <taxon>Pseudomonadota</taxon>
        <taxon>Alphaproteobacteria</taxon>
        <taxon>Acetobacterales</taxon>
        <taxon>Acetobacteraceae</taxon>
        <taxon>Acetobacter</taxon>
    </lineage>
</organism>
<gene>
    <name evidence="1" type="ORF">S101447_01728</name>
</gene>
<evidence type="ECO:0000313" key="2">
    <source>
        <dbReference type="Proteomes" id="UP000195633"/>
    </source>
</evidence>
<accession>A0A1Y0V7N2</accession>
<evidence type="ECO:0000313" key="1">
    <source>
        <dbReference type="EMBL" id="ARW10797.1"/>
    </source>
</evidence>
<sequence>MTRISSSFFSPASPVSALGSDGVGQLTSLRLRLLSWWPARPMTGFAEGSRFVVVVQNILWTPLTVSTVWDYVRTMELHHDASGRLCFDEPLVFAEEGMDAPNAIAVFNYHFLRRFLADDDPALVLPGLCLHRAARELWPHLMFHTPMSLIVHAASSGRLAGLAPEDLLGLTDPQRDLMLFDALSRQINPSNLICLSASTAVDAAPVINGLAVDPHWFSTACAPGYSLQAGLEYLGVLECPEEDDLLPFDLSCRSDGTFFLSIPTSVFS</sequence>
<name>A0A1Y0V7N2_9PROT</name>